<dbReference type="InterPro" id="IPR007138">
    <property type="entry name" value="ABM_dom"/>
</dbReference>
<proteinExistence type="predicted"/>
<dbReference type="PANTHER" id="PTHR33336">
    <property type="entry name" value="QUINOL MONOOXYGENASE YGIN-RELATED"/>
    <property type="match status" value="1"/>
</dbReference>
<organism evidence="3 4">
    <name type="scientific">Discostella pseudostelligera</name>
    <dbReference type="NCBI Taxonomy" id="259834"/>
    <lineage>
        <taxon>Eukaryota</taxon>
        <taxon>Sar</taxon>
        <taxon>Stramenopiles</taxon>
        <taxon>Ochrophyta</taxon>
        <taxon>Bacillariophyta</taxon>
        <taxon>Coscinodiscophyceae</taxon>
        <taxon>Thalassiosirophycidae</taxon>
        <taxon>Stephanodiscales</taxon>
        <taxon>Stephanodiscaceae</taxon>
        <taxon>Discostella</taxon>
    </lineage>
</organism>
<comment type="caution">
    <text evidence="3">The sequence shown here is derived from an EMBL/GenBank/DDBJ whole genome shotgun (WGS) entry which is preliminary data.</text>
</comment>
<evidence type="ECO:0000256" key="1">
    <source>
        <dbReference type="SAM" id="SignalP"/>
    </source>
</evidence>
<name>A0ABD3M6W7_9STRA</name>
<feature type="chain" id="PRO_5044813737" description="ABM domain-containing protein" evidence="1">
    <location>
        <begin position="18"/>
        <end position="143"/>
    </location>
</feature>
<dbReference type="Proteomes" id="UP001530293">
    <property type="component" value="Unassembled WGS sequence"/>
</dbReference>
<gene>
    <name evidence="3" type="ORF">ACHAWU_007549</name>
</gene>
<reference evidence="3 4" key="1">
    <citation type="submission" date="2024-10" db="EMBL/GenBank/DDBJ databases">
        <title>Updated reference genomes for cyclostephanoid diatoms.</title>
        <authorList>
            <person name="Roberts W.R."/>
            <person name="Alverson A.J."/>
        </authorList>
    </citation>
    <scope>NUCLEOTIDE SEQUENCE [LARGE SCALE GENOMIC DNA]</scope>
    <source>
        <strain evidence="3 4">AJA232-27</strain>
    </source>
</reference>
<feature type="signal peptide" evidence="1">
    <location>
        <begin position="1"/>
        <end position="17"/>
    </location>
</feature>
<dbReference type="PROSITE" id="PS51725">
    <property type="entry name" value="ABM"/>
    <property type="match status" value="1"/>
</dbReference>
<feature type="domain" description="ABM" evidence="2">
    <location>
        <begin position="48"/>
        <end position="141"/>
    </location>
</feature>
<protein>
    <recommendedName>
        <fullName evidence="2">ABM domain-containing protein</fullName>
    </recommendedName>
</protein>
<dbReference type="SUPFAM" id="SSF54909">
    <property type="entry name" value="Dimeric alpha+beta barrel"/>
    <property type="match status" value="1"/>
</dbReference>
<evidence type="ECO:0000313" key="4">
    <source>
        <dbReference type="Proteomes" id="UP001530293"/>
    </source>
</evidence>
<dbReference type="Gene3D" id="3.30.70.100">
    <property type="match status" value="1"/>
</dbReference>
<keyword evidence="4" id="KW-1185">Reference proteome</keyword>
<dbReference type="InterPro" id="IPR011008">
    <property type="entry name" value="Dimeric_a/b-barrel"/>
</dbReference>
<accession>A0ABD3M6W7</accession>
<dbReference type="Pfam" id="PF03992">
    <property type="entry name" value="ABM"/>
    <property type="match status" value="1"/>
</dbReference>
<evidence type="ECO:0000313" key="3">
    <source>
        <dbReference type="EMBL" id="KAL3759805.1"/>
    </source>
</evidence>
<keyword evidence="1" id="KW-0732">Signal</keyword>
<evidence type="ECO:0000259" key="2">
    <source>
        <dbReference type="PROSITE" id="PS51725"/>
    </source>
</evidence>
<dbReference type="EMBL" id="JALLBG020000196">
    <property type="protein sequence ID" value="KAL3759805.1"/>
    <property type="molecule type" value="Genomic_DNA"/>
</dbReference>
<sequence>MKFSSILLATALTTADAFAPQHHNSALHLRSASVAPSLRTSSLHAMPICILVEAEVKEDRMEEFLGMIEKNAIGSRAEPGCIRFDVLQAEDSPNKFYFYEIYENSDAIAHHKEQPHYSAWVAFKESGGTISSVSKKANGTFLT</sequence>
<dbReference type="AlphaFoldDB" id="A0ABD3M6W7"/>
<dbReference type="PANTHER" id="PTHR33336:SF1">
    <property type="entry name" value="(4S)-4-HYDROXY-5-PHOSPHONOOXYPENTANE-2,3-DIONE ISOMERASE"/>
    <property type="match status" value="1"/>
</dbReference>
<dbReference type="InterPro" id="IPR050744">
    <property type="entry name" value="AI-2_Isomerase_LsrG"/>
</dbReference>